<dbReference type="PANTHER" id="PTHR19211">
    <property type="entry name" value="ATP-BINDING TRANSPORT PROTEIN-RELATED"/>
    <property type="match status" value="1"/>
</dbReference>
<accession>A0A1B7IRJ8</accession>
<keyword evidence="6" id="KW-0378">Hydrolase</keyword>
<dbReference type="FunFam" id="3.40.50.300:FF:001320">
    <property type="entry name" value="Heme ABC transporter ATP-binding protein"/>
    <property type="match status" value="1"/>
</dbReference>
<dbReference type="InterPro" id="IPR027417">
    <property type="entry name" value="P-loop_NTPase"/>
</dbReference>
<dbReference type="PROSITE" id="PS50893">
    <property type="entry name" value="ABC_TRANSPORTER_2"/>
    <property type="match status" value="2"/>
</dbReference>
<proteinExistence type="predicted"/>
<organism evidence="6 7">
    <name type="scientific">Buttiauxella brennerae ATCC 51605</name>
    <dbReference type="NCBI Taxonomy" id="1354251"/>
    <lineage>
        <taxon>Bacteria</taxon>
        <taxon>Pseudomonadati</taxon>
        <taxon>Pseudomonadota</taxon>
        <taxon>Gammaproteobacteria</taxon>
        <taxon>Enterobacterales</taxon>
        <taxon>Enterobacteriaceae</taxon>
        <taxon>Buttiauxella</taxon>
    </lineage>
</organism>
<dbReference type="InterPro" id="IPR003439">
    <property type="entry name" value="ABC_transporter-like_ATP-bd"/>
</dbReference>
<gene>
    <name evidence="6" type="ORF">M975_1510</name>
</gene>
<keyword evidence="7" id="KW-1185">Reference proteome</keyword>
<dbReference type="PROSITE" id="PS00211">
    <property type="entry name" value="ABC_TRANSPORTER_1"/>
    <property type="match status" value="1"/>
</dbReference>
<reference evidence="6 7" key="1">
    <citation type="submission" date="2016-04" db="EMBL/GenBank/DDBJ databases">
        <title>ATOL: Assembling a taxonomically balanced genome-scale reconstruction of the evolutionary history of the Enterobacteriaceae.</title>
        <authorList>
            <person name="Plunkett G.III."/>
            <person name="Neeno-Eckwall E.C."/>
            <person name="Glasner J.D."/>
            <person name="Perna N.T."/>
        </authorList>
    </citation>
    <scope>NUCLEOTIDE SEQUENCE [LARGE SCALE GENOMIC DNA]</scope>
    <source>
        <strain evidence="6 7">ATCC 51605</strain>
    </source>
</reference>
<evidence type="ECO:0000313" key="6">
    <source>
        <dbReference type="EMBL" id="OAT32375.1"/>
    </source>
</evidence>
<dbReference type="InterPro" id="IPR017871">
    <property type="entry name" value="ABC_transporter-like_CS"/>
</dbReference>
<dbReference type="AlphaFoldDB" id="A0A1B7IRJ8"/>
<dbReference type="GO" id="GO:0016887">
    <property type="term" value="F:ATP hydrolysis activity"/>
    <property type="evidence" value="ECO:0007669"/>
    <property type="project" value="InterPro"/>
</dbReference>
<dbReference type="PANTHER" id="PTHR19211:SF6">
    <property type="entry name" value="BLL7188 PROTEIN"/>
    <property type="match status" value="1"/>
</dbReference>
<dbReference type="PATRIC" id="fig|1354251.4.peg.1557"/>
<dbReference type="EMBL" id="LXER01000015">
    <property type="protein sequence ID" value="OAT32375.1"/>
    <property type="molecule type" value="Genomic_DNA"/>
</dbReference>
<dbReference type="InterPro" id="IPR003593">
    <property type="entry name" value="AAA+_ATPase"/>
</dbReference>
<dbReference type="RefSeq" id="WP_064558480.1">
    <property type="nucleotide sequence ID" value="NZ_LXER01000015.1"/>
</dbReference>
<evidence type="ECO:0000313" key="7">
    <source>
        <dbReference type="Proteomes" id="UP000078410"/>
    </source>
</evidence>
<feature type="domain" description="ABC transporter" evidence="5">
    <location>
        <begin position="6"/>
        <end position="238"/>
    </location>
</feature>
<dbReference type="OrthoDB" id="9808609at2"/>
<dbReference type="Gene3D" id="3.40.50.300">
    <property type="entry name" value="P-loop containing nucleotide triphosphate hydrolases"/>
    <property type="match status" value="2"/>
</dbReference>
<dbReference type="Proteomes" id="UP000078410">
    <property type="component" value="Unassembled WGS sequence"/>
</dbReference>
<dbReference type="SUPFAM" id="SSF52540">
    <property type="entry name" value="P-loop containing nucleoside triphosphate hydrolases"/>
    <property type="match status" value="2"/>
</dbReference>
<evidence type="ECO:0000259" key="5">
    <source>
        <dbReference type="PROSITE" id="PS50893"/>
    </source>
</evidence>
<evidence type="ECO:0000256" key="3">
    <source>
        <dbReference type="ARBA" id="ARBA00022840"/>
    </source>
</evidence>
<keyword evidence="2" id="KW-0547">Nucleotide-binding</keyword>
<evidence type="ECO:0000256" key="4">
    <source>
        <dbReference type="SAM" id="MobiDB-lite"/>
    </source>
</evidence>
<feature type="region of interest" description="Disordered" evidence="4">
    <location>
        <begin position="238"/>
        <end position="297"/>
    </location>
</feature>
<dbReference type="GO" id="GO:0005524">
    <property type="term" value="F:ATP binding"/>
    <property type="evidence" value="ECO:0007669"/>
    <property type="project" value="UniProtKB-KW"/>
</dbReference>
<dbReference type="InterPro" id="IPR050611">
    <property type="entry name" value="ABCF"/>
</dbReference>
<dbReference type="EC" id="3.6.1.3" evidence="6"/>
<name>A0A1B7IRJ8_9ENTR</name>
<comment type="caution">
    <text evidence="6">The sequence shown here is derived from an EMBL/GenBank/DDBJ whole genome shotgun (WGS) entry which is preliminary data.</text>
</comment>
<protein>
    <submittedName>
        <fullName evidence="6">ATP-binding component of an ABC superfamily transporter</fullName>
        <ecNumber evidence="6">3.6.1.15</ecNumber>
        <ecNumber evidence="6">3.6.1.3</ecNumber>
    </submittedName>
</protein>
<sequence>MTNSYIALEGVSFVLPDGTPLFSQLNETFDSRPTGLVGRNGVGKSVLSQILAGKISPSSGRCTRSGMAYYLAQQILYPPTAKVADLAGVRPIIDALERIERGCVSAADFDMVSHHWDIRQRLQHELEQCELGHVSATTLASQLSGGESMRVALIGAWLSEADFLILDEPSNHLDRAHRKVLIAQLQRWQAGLLVVSHDRELLESMQRIVELSSIGLNNYGGNYSVYKQLKSQEVQLAQQQLEQRKHERQREEKNLRDQKERLEKRQSRGNRHGREANQAKILLGGQKQRSETSAGKLNQRQLAAHELLNQRVRDAANLVEENVAIVVHSLEVNVPSKRQVAVLHEVQLPFVPGLLSPLNLAISAQQRIGVVGRNGCGKSTLLKVLAGHLQPLRGVCQVPHGVALLDQHLTNLDPQRTVLEQMFKANRTAGEADLRMRLAQLGLDAQKIQIASGFLSGGERLKAALACVLYADPTPQLLLLDEPSNHLDLPSLQALEMMLRSYQGAMIAVSHDEVFLNNLNLTGRLSATDSEWQFQVW</sequence>
<evidence type="ECO:0000256" key="2">
    <source>
        <dbReference type="ARBA" id="ARBA00022741"/>
    </source>
</evidence>
<feature type="compositionally biased region" description="Basic and acidic residues" evidence="4">
    <location>
        <begin position="242"/>
        <end position="277"/>
    </location>
</feature>
<dbReference type="Pfam" id="PF00005">
    <property type="entry name" value="ABC_tran"/>
    <property type="match status" value="2"/>
</dbReference>
<dbReference type="CDD" id="cd03221">
    <property type="entry name" value="ABCF_EF-3"/>
    <property type="match status" value="1"/>
</dbReference>
<keyword evidence="1" id="KW-0677">Repeat</keyword>
<feature type="domain" description="ABC transporter" evidence="5">
    <location>
        <begin position="327"/>
        <end position="537"/>
    </location>
</feature>
<evidence type="ECO:0000256" key="1">
    <source>
        <dbReference type="ARBA" id="ARBA00022737"/>
    </source>
</evidence>
<keyword evidence="3 6" id="KW-0067">ATP-binding</keyword>
<dbReference type="EC" id="3.6.1.15" evidence="6"/>
<dbReference type="SMART" id="SM00382">
    <property type="entry name" value="AAA"/>
    <property type="match status" value="2"/>
</dbReference>